<feature type="domain" description="Aminoglycoside phosphotransferase" evidence="1">
    <location>
        <begin position="41"/>
        <end position="271"/>
    </location>
</feature>
<dbReference type="EMBL" id="NAJM01000028">
    <property type="protein sequence ID" value="RVX69557.1"/>
    <property type="molecule type" value="Genomic_DNA"/>
</dbReference>
<feature type="domain" description="Thioesterase" evidence="2">
    <location>
        <begin position="426"/>
        <end position="507"/>
    </location>
</feature>
<dbReference type="VEuPathDB" id="FungiDB:PV10_01302"/>
<dbReference type="OrthoDB" id="191037at2759"/>
<accession>A0A438N1I5</accession>
<dbReference type="Pfam" id="PF03061">
    <property type="entry name" value="4HBT"/>
    <property type="match status" value="1"/>
</dbReference>
<proteinExistence type="predicted"/>
<dbReference type="PANTHER" id="PTHR47829:SF1">
    <property type="entry name" value="HAD FAMILY PHOSPHATASE"/>
    <property type="match status" value="1"/>
</dbReference>
<dbReference type="InterPro" id="IPR052898">
    <property type="entry name" value="ACAD10-like"/>
</dbReference>
<organism evidence="3 4">
    <name type="scientific">Exophiala mesophila</name>
    <name type="common">Black yeast-like fungus</name>
    <dbReference type="NCBI Taxonomy" id="212818"/>
    <lineage>
        <taxon>Eukaryota</taxon>
        <taxon>Fungi</taxon>
        <taxon>Dikarya</taxon>
        <taxon>Ascomycota</taxon>
        <taxon>Pezizomycotina</taxon>
        <taxon>Eurotiomycetes</taxon>
        <taxon>Chaetothyriomycetidae</taxon>
        <taxon>Chaetothyriales</taxon>
        <taxon>Herpotrichiellaceae</taxon>
        <taxon>Exophiala</taxon>
    </lineage>
</organism>
<dbReference type="VEuPathDB" id="FungiDB:PV10_03662"/>
<dbReference type="CDD" id="cd00586">
    <property type="entry name" value="4HBT"/>
    <property type="match status" value="1"/>
</dbReference>
<sequence length="558" mass="61685">MNPDSKAKSASRHDLDDAALGQYLLSTGSIPGLKLPVVSTKIGYGQSNPTYFVDDAAKTRFILRKKPSGQIISPVAHQVDREYRVIQALGSVKGFPVPKVFALCMDDTVIGTAFYVMEFVKGRIITDPDLGDLSPSDRRKAWFSAIETLAWLHSIDPDAIGLQGYGKKTGFYARHCNTFSRIEAQQAKVKDVKTGKALGRAHEHFDEITDYVRANLPQDRYAIVHGDFKFDNLVWYGQILHPTEPRVIAVLDWELSTIGHPLMDLVYVVSPFWNEVTKAGHPSAVSNASPFLAANRAKSGMPDPAELLDRYAEIVGHDLRKDGGGKDWEVAKIFHFVRGGTISHGIQARTISASALSGATSTEVIHNLSNNAIQPPQQLSSTYSRTDSSNTARMLGLDVASKRRRTRDNYHYFLEYRLRWDDNDVFGHMNNPKYGVLCDSIANQYLIDVCGYQMSKGSQAAIIVNTYFDYFGSVEYPGMLELGLRVAKLGNTSVVYEVGVFRKGEEDVKAVGGSMHVWVEQVGGKLGRPSKSGMPAHVRQGYEALTADQRTGSKQSKL</sequence>
<dbReference type="InterPro" id="IPR002575">
    <property type="entry name" value="Aminoglycoside_PTrfase"/>
</dbReference>
<dbReference type="CDD" id="cd05154">
    <property type="entry name" value="ACAD10_11_N-like"/>
    <property type="match status" value="1"/>
</dbReference>
<protein>
    <recommendedName>
        <fullName evidence="5">Aminoglycoside phosphotransferase domain-containing protein</fullName>
    </recommendedName>
</protein>
<dbReference type="InterPro" id="IPR041726">
    <property type="entry name" value="ACAD10_11_N"/>
</dbReference>
<evidence type="ECO:0000259" key="1">
    <source>
        <dbReference type="Pfam" id="PF01636"/>
    </source>
</evidence>
<evidence type="ECO:0008006" key="5">
    <source>
        <dbReference type="Google" id="ProtNLM"/>
    </source>
</evidence>
<dbReference type="AlphaFoldDB" id="A0A438N1I5"/>
<dbReference type="Gene3D" id="3.10.129.10">
    <property type="entry name" value="Hotdog Thioesterase"/>
    <property type="match status" value="1"/>
</dbReference>
<evidence type="ECO:0000313" key="3">
    <source>
        <dbReference type="EMBL" id="RVX69557.1"/>
    </source>
</evidence>
<dbReference type="Proteomes" id="UP000288859">
    <property type="component" value="Unassembled WGS sequence"/>
</dbReference>
<name>A0A438N1I5_EXOME</name>
<dbReference type="Pfam" id="PF01636">
    <property type="entry name" value="APH"/>
    <property type="match status" value="1"/>
</dbReference>
<gene>
    <name evidence="3" type="ORF">B0A52_06621</name>
</gene>
<dbReference type="SUPFAM" id="SSF56112">
    <property type="entry name" value="Protein kinase-like (PK-like)"/>
    <property type="match status" value="1"/>
</dbReference>
<dbReference type="Gene3D" id="3.30.200.20">
    <property type="entry name" value="Phosphorylase Kinase, domain 1"/>
    <property type="match status" value="1"/>
</dbReference>
<dbReference type="Gene3D" id="3.90.1200.10">
    <property type="match status" value="1"/>
</dbReference>
<evidence type="ECO:0000259" key="2">
    <source>
        <dbReference type="Pfam" id="PF03061"/>
    </source>
</evidence>
<reference evidence="3 4" key="1">
    <citation type="submission" date="2017-03" db="EMBL/GenBank/DDBJ databases">
        <title>Genomes of endolithic fungi from Antarctica.</title>
        <authorList>
            <person name="Coleine C."/>
            <person name="Masonjones S."/>
            <person name="Stajich J.E."/>
        </authorList>
    </citation>
    <scope>NUCLEOTIDE SEQUENCE [LARGE SCALE GENOMIC DNA]</scope>
    <source>
        <strain evidence="3 4">CCFEE 6314</strain>
    </source>
</reference>
<dbReference type="InterPro" id="IPR011009">
    <property type="entry name" value="Kinase-like_dom_sf"/>
</dbReference>
<dbReference type="PANTHER" id="PTHR47829">
    <property type="entry name" value="HYDROLASE, PUTATIVE (AFU_ORTHOLOGUE AFUA_1G12880)-RELATED"/>
    <property type="match status" value="1"/>
</dbReference>
<evidence type="ECO:0000313" key="4">
    <source>
        <dbReference type="Proteomes" id="UP000288859"/>
    </source>
</evidence>
<dbReference type="InterPro" id="IPR029069">
    <property type="entry name" value="HotDog_dom_sf"/>
</dbReference>
<comment type="caution">
    <text evidence="3">The sequence shown here is derived from an EMBL/GenBank/DDBJ whole genome shotgun (WGS) entry which is preliminary data.</text>
</comment>
<dbReference type="InterPro" id="IPR006683">
    <property type="entry name" value="Thioestr_dom"/>
</dbReference>
<dbReference type="SUPFAM" id="SSF54637">
    <property type="entry name" value="Thioesterase/thiol ester dehydrase-isomerase"/>
    <property type="match status" value="1"/>
</dbReference>